<proteinExistence type="predicted"/>
<reference evidence="2" key="1">
    <citation type="journal article" date="2019" name="Int. J. Syst. Evol. Microbiol.">
        <title>The Global Catalogue of Microorganisms (GCM) 10K type strain sequencing project: providing services to taxonomists for standard genome sequencing and annotation.</title>
        <authorList>
            <consortium name="The Broad Institute Genomics Platform"/>
            <consortium name="The Broad Institute Genome Sequencing Center for Infectious Disease"/>
            <person name="Wu L."/>
            <person name="Ma J."/>
        </authorList>
    </citation>
    <scope>NUCLEOTIDE SEQUENCE [LARGE SCALE GENOMIC DNA]</scope>
    <source>
        <strain evidence="2">CGMCC 4.1721</strain>
    </source>
</reference>
<organism evidence="1 2">
    <name type="scientific">Streptomyces mutomycini</name>
    <dbReference type="NCBI Taxonomy" id="284036"/>
    <lineage>
        <taxon>Bacteria</taxon>
        <taxon>Bacillati</taxon>
        <taxon>Actinomycetota</taxon>
        <taxon>Actinomycetes</taxon>
        <taxon>Kitasatosporales</taxon>
        <taxon>Streptomycetaceae</taxon>
        <taxon>Streptomyces</taxon>
    </lineage>
</organism>
<protein>
    <submittedName>
        <fullName evidence="1">Uncharacterized protein</fullName>
    </submittedName>
</protein>
<evidence type="ECO:0000313" key="1">
    <source>
        <dbReference type="EMBL" id="MFC5174975.1"/>
    </source>
</evidence>
<evidence type="ECO:0000313" key="2">
    <source>
        <dbReference type="Proteomes" id="UP001596208"/>
    </source>
</evidence>
<comment type="caution">
    <text evidence="1">The sequence shown here is derived from an EMBL/GenBank/DDBJ whole genome shotgun (WGS) entry which is preliminary data.</text>
</comment>
<keyword evidence="2" id="KW-1185">Reference proteome</keyword>
<dbReference type="Proteomes" id="UP001596208">
    <property type="component" value="Unassembled WGS sequence"/>
</dbReference>
<gene>
    <name evidence="1" type="ORF">ACFPRK_31060</name>
</gene>
<dbReference type="EMBL" id="JBHSKI010000027">
    <property type="protein sequence ID" value="MFC5174975.1"/>
    <property type="molecule type" value="Genomic_DNA"/>
</dbReference>
<dbReference type="RefSeq" id="WP_065848479.1">
    <property type="nucleotide sequence ID" value="NZ_JBHSKI010000027.1"/>
</dbReference>
<sequence length="77" mass="8289">MLIDPVPTGPVQTEPRGFVSAPDQQDQLLAVLADAGVELGEYDHRIAEWLTRSPGQDWGTVATIASWVKRAADATTT</sequence>
<name>A0ABW0BCE3_9ACTN</name>
<accession>A0ABW0BCE3</accession>